<feature type="transmembrane region" description="Helical" evidence="1">
    <location>
        <begin position="46"/>
        <end position="66"/>
    </location>
</feature>
<sequence length="79" mass="8756">MEAQILNRIYVSTSEKLKLRTTKPTVCGADYLVSSETWNGVCPCDFGFVSAFDGVCFVLLFVPMLWSGRLCACSFLYVG</sequence>
<protein>
    <submittedName>
        <fullName evidence="2">Uncharacterized protein</fullName>
    </submittedName>
</protein>
<keyword evidence="1" id="KW-1133">Transmembrane helix</keyword>
<keyword evidence="1" id="KW-0472">Membrane</keyword>
<keyword evidence="1" id="KW-0812">Transmembrane</keyword>
<accession>A0AAD4VAU0</accession>
<reference evidence="2 3" key="1">
    <citation type="journal article" date="2022" name="G3 (Bethesda)">
        <title>Whole-genome sequence and methylome profiling of the almond [Prunus dulcis (Mill.) D.A. Webb] cultivar 'Nonpareil'.</title>
        <authorList>
            <person name="D'Amico-Willman K.M."/>
            <person name="Ouma W.Z."/>
            <person name="Meulia T."/>
            <person name="Sideli G.M."/>
            <person name="Gradziel T.M."/>
            <person name="Fresnedo-Ramirez J."/>
        </authorList>
    </citation>
    <scope>NUCLEOTIDE SEQUENCE [LARGE SCALE GENOMIC DNA]</scope>
    <source>
        <strain evidence="2">Clone GOH B32 T37-40</strain>
    </source>
</reference>
<name>A0AAD4VAU0_PRUDU</name>
<gene>
    <name evidence="2" type="ORF">L3X38_030760</name>
</gene>
<dbReference type="EMBL" id="JAJFAZ020000006">
    <property type="protein sequence ID" value="KAI5321689.1"/>
    <property type="molecule type" value="Genomic_DNA"/>
</dbReference>
<evidence type="ECO:0000313" key="2">
    <source>
        <dbReference type="EMBL" id="KAI5321689.1"/>
    </source>
</evidence>
<dbReference type="AlphaFoldDB" id="A0AAD4VAU0"/>
<evidence type="ECO:0000313" key="3">
    <source>
        <dbReference type="Proteomes" id="UP001054821"/>
    </source>
</evidence>
<evidence type="ECO:0000256" key="1">
    <source>
        <dbReference type="SAM" id="Phobius"/>
    </source>
</evidence>
<comment type="caution">
    <text evidence="2">The sequence shown here is derived from an EMBL/GenBank/DDBJ whole genome shotgun (WGS) entry which is preliminary data.</text>
</comment>
<dbReference type="Proteomes" id="UP001054821">
    <property type="component" value="Chromosome 6"/>
</dbReference>
<keyword evidence="3" id="KW-1185">Reference proteome</keyword>
<organism evidence="2 3">
    <name type="scientific">Prunus dulcis</name>
    <name type="common">Almond</name>
    <name type="synonym">Amygdalus dulcis</name>
    <dbReference type="NCBI Taxonomy" id="3755"/>
    <lineage>
        <taxon>Eukaryota</taxon>
        <taxon>Viridiplantae</taxon>
        <taxon>Streptophyta</taxon>
        <taxon>Embryophyta</taxon>
        <taxon>Tracheophyta</taxon>
        <taxon>Spermatophyta</taxon>
        <taxon>Magnoliopsida</taxon>
        <taxon>eudicotyledons</taxon>
        <taxon>Gunneridae</taxon>
        <taxon>Pentapetalae</taxon>
        <taxon>rosids</taxon>
        <taxon>fabids</taxon>
        <taxon>Rosales</taxon>
        <taxon>Rosaceae</taxon>
        <taxon>Amygdaloideae</taxon>
        <taxon>Amygdaleae</taxon>
        <taxon>Prunus</taxon>
    </lineage>
</organism>
<proteinExistence type="predicted"/>